<keyword evidence="2" id="KW-1185">Reference proteome</keyword>
<evidence type="ECO:0000313" key="2">
    <source>
        <dbReference type="Proteomes" id="UP001150879"/>
    </source>
</evidence>
<dbReference type="Proteomes" id="UP001150879">
    <property type="component" value="Unassembled WGS sequence"/>
</dbReference>
<dbReference type="EMBL" id="JAPQKP010000002">
    <property type="protein sequence ID" value="KAJ5205707.1"/>
    <property type="molecule type" value="Genomic_DNA"/>
</dbReference>
<accession>A0A9W9MQQ3</accession>
<name>A0A9W9MQQ3_9EURO</name>
<dbReference type="AlphaFoldDB" id="A0A9W9MQQ3"/>
<protein>
    <submittedName>
        <fullName evidence="1">Uncharacterized protein</fullName>
    </submittedName>
</protein>
<proteinExistence type="predicted"/>
<dbReference type="OrthoDB" id="4365987at2759"/>
<reference evidence="1" key="2">
    <citation type="journal article" date="2023" name="IMA Fungus">
        <title>Comparative genomic study of the Penicillium genus elucidates a diverse pangenome and 15 lateral gene transfer events.</title>
        <authorList>
            <person name="Petersen C."/>
            <person name="Sorensen T."/>
            <person name="Nielsen M.R."/>
            <person name="Sondergaard T.E."/>
            <person name="Sorensen J.L."/>
            <person name="Fitzpatrick D.A."/>
            <person name="Frisvad J.C."/>
            <person name="Nielsen K.L."/>
        </authorList>
    </citation>
    <scope>NUCLEOTIDE SEQUENCE</scope>
    <source>
        <strain evidence="1">IBT 16849</strain>
    </source>
</reference>
<organism evidence="1 2">
    <name type="scientific">Penicillium cf. griseofulvum</name>
    <dbReference type="NCBI Taxonomy" id="2972120"/>
    <lineage>
        <taxon>Eukaryota</taxon>
        <taxon>Fungi</taxon>
        <taxon>Dikarya</taxon>
        <taxon>Ascomycota</taxon>
        <taxon>Pezizomycotina</taxon>
        <taxon>Eurotiomycetes</taxon>
        <taxon>Eurotiomycetidae</taxon>
        <taxon>Eurotiales</taxon>
        <taxon>Aspergillaceae</taxon>
        <taxon>Penicillium</taxon>
    </lineage>
</organism>
<gene>
    <name evidence="1" type="ORF">N7472_002155</name>
</gene>
<evidence type="ECO:0000313" key="1">
    <source>
        <dbReference type="EMBL" id="KAJ5205707.1"/>
    </source>
</evidence>
<sequence>MAIGYEHLSYGGLTQNGICTVCLLKILLVDKDAVLVDAAVVLTAKLILRVGSVLDIVPLNVDVVGELEALTFLKKTRN</sequence>
<comment type="caution">
    <text evidence="1">The sequence shown here is derived from an EMBL/GenBank/DDBJ whole genome shotgun (WGS) entry which is preliminary data.</text>
</comment>
<reference evidence="1" key="1">
    <citation type="submission" date="2022-11" db="EMBL/GenBank/DDBJ databases">
        <authorList>
            <person name="Petersen C."/>
        </authorList>
    </citation>
    <scope>NUCLEOTIDE SEQUENCE</scope>
    <source>
        <strain evidence="1">IBT 16849</strain>
    </source>
</reference>